<evidence type="ECO:0000313" key="2">
    <source>
        <dbReference type="Proteomes" id="UP000285146"/>
    </source>
</evidence>
<evidence type="ECO:0000313" key="1">
    <source>
        <dbReference type="EMBL" id="ROV93223.1"/>
    </source>
</evidence>
<dbReference type="OrthoDB" id="5281164at2759"/>
<name>A0A423VQH1_9PEZI</name>
<dbReference type="EMBL" id="LKEB01000081">
    <property type="protein sequence ID" value="ROV93223.1"/>
    <property type="molecule type" value="Genomic_DNA"/>
</dbReference>
<dbReference type="Proteomes" id="UP000285146">
    <property type="component" value="Unassembled WGS sequence"/>
</dbReference>
<dbReference type="InParanoid" id="A0A423VQH1"/>
<protein>
    <recommendedName>
        <fullName evidence="3">F-box domain-containing protein</fullName>
    </recommendedName>
</protein>
<keyword evidence="2" id="KW-1185">Reference proteome</keyword>
<comment type="caution">
    <text evidence="1">The sequence shown here is derived from an EMBL/GenBank/DDBJ whole genome shotgun (WGS) entry which is preliminary data.</text>
</comment>
<reference evidence="1 2" key="1">
    <citation type="submission" date="2015-09" db="EMBL/GenBank/DDBJ databases">
        <title>Host preference determinants of Valsa canker pathogens revealed by comparative genomics.</title>
        <authorList>
            <person name="Yin Z."/>
            <person name="Huang L."/>
        </authorList>
    </citation>
    <scope>NUCLEOTIDE SEQUENCE [LARGE SCALE GENOMIC DNA]</scope>
    <source>
        <strain evidence="1 2">SXYLt</strain>
    </source>
</reference>
<accession>A0A423VQH1</accession>
<proteinExistence type="predicted"/>
<evidence type="ECO:0008006" key="3">
    <source>
        <dbReference type="Google" id="ProtNLM"/>
    </source>
</evidence>
<organism evidence="1 2">
    <name type="scientific">Cytospora leucostoma</name>
    <dbReference type="NCBI Taxonomy" id="1230097"/>
    <lineage>
        <taxon>Eukaryota</taxon>
        <taxon>Fungi</taxon>
        <taxon>Dikarya</taxon>
        <taxon>Ascomycota</taxon>
        <taxon>Pezizomycotina</taxon>
        <taxon>Sordariomycetes</taxon>
        <taxon>Sordariomycetidae</taxon>
        <taxon>Diaporthales</taxon>
        <taxon>Cytosporaceae</taxon>
        <taxon>Cytospora</taxon>
    </lineage>
</organism>
<sequence>MPPGNLLDLPVEVHDQIIHDTIWEARPLRTTCQYFRALIPPLGRVELARHAERDPLAMRRDAYACKECLRLRYSSRFDDNMLQKRRRKGGYQATDRLCLDCWMHRRPGTERYAWGNERTRSGYLRYPWPVGGRSC</sequence>
<gene>
    <name evidence="1" type="ORF">VPNG_09539</name>
</gene>
<dbReference type="AlphaFoldDB" id="A0A423VQH1"/>